<dbReference type="Proteomes" id="UP000186914">
    <property type="component" value="Unassembled WGS sequence"/>
</dbReference>
<evidence type="ECO:0000259" key="1">
    <source>
        <dbReference type="Pfam" id="PF24218"/>
    </source>
</evidence>
<sequence length="207" mass="22526">MSGTIKNGSPNGDQGAATFFIAQKLLSDPNLAYFYTDLLVNSPTTIKEAMARQNIVKSTAYKYANELAELGIAEELDQLEDGAALWHVDPIAGTWETGDTELIVSPTVIAVYGAAKVDDDIKYFSERYGNERLLRAIDETLEYLNGNHTRRGVASSLQVSSAAGIAISQAIEAVIGVVSRYDPELPDLSEEIHQRVIADAPYTISRD</sequence>
<accession>A0A1N7F9A1</accession>
<keyword evidence="3" id="KW-1185">Reference proteome</keyword>
<feature type="domain" description="DUF7437" evidence="1">
    <location>
        <begin position="117"/>
        <end position="175"/>
    </location>
</feature>
<name>A0A1N7F9A1_9EURY</name>
<dbReference type="Pfam" id="PF24218">
    <property type="entry name" value="DUF7437"/>
    <property type="match status" value="1"/>
</dbReference>
<reference evidence="3" key="1">
    <citation type="submission" date="2017-01" db="EMBL/GenBank/DDBJ databases">
        <authorList>
            <person name="Varghese N."/>
            <person name="Submissions S."/>
        </authorList>
    </citation>
    <scope>NUCLEOTIDE SEQUENCE [LARGE SCALE GENOMIC DNA]</scope>
    <source>
        <strain evidence="3">CGMCC 1.7737</strain>
    </source>
</reference>
<proteinExistence type="predicted"/>
<gene>
    <name evidence="2" type="ORF">SAMN05421858_4840</name>
</gene>
<organism evidence="2 3">
    <name type="scientific">Haladaptatus litoreus</name>
    <dbReference type="NCBI Taxonomy" id="553468"/>
    <lineage>
        <taxon>Archaea</taxon>
        <taxon>Methanobacteriati</taxon>
        <taxon>Methanobacteriota</taxon>
        <taxon>Stenosarchaea group</taxon>
        <taxon>Halobacteria</taxon>
        <taxon>Halobacteriales</taxon>
        <taxon>Haladaptataceae</taxon>
        <taxon>Haladaptatus</taxon>
    </lineage>
</organism>
<dbReference type="InterPro" id="IPR055860">
    <property type="entry name" value="DUF7437"/>
</dbReference>
<dbReference type="AlphaFoldDB" id="A0A1N7F9A1"/>
<evidence type="ECO:0000313" key="3">
    <source>
        <dbReference type="Proteomes" id="UP000186914"/>
    </source>
</evidence>
<dbReference type="RefSeq" id="WP_245800267.1">
    <property type="nucleotide sequence ID" value="NZ_FTNO01000008.1"/>
</dbReference>
<protein>
    <recommendedName>
        <fullName evidence="1">DUF7437 domain-containing protein</fullName>
    </recommendedName>
</protein>
<evidence type="ECO:0000313" key="2">
    <source>
        <dbReference type="EMBL" id="SIR96900.1"/>
    </source>
</evidence>
<dbReference type="EMBL" id="FTNO01000008">
    <property type="protein sequence ID" value="SIR96900.1"/>
    <property type="molecule type" value="Genomic_DNA"/>
</dbReference>